<accession>A0A6M4H1X8</accession>
<feature type="signal peptide" evidence="1">
    <location>
        <begin position="1"/>
        <end position="26"/>
    </location>
</feature>
<name>A0A6M4H1X8_9PROT</name>
<dbReference type="KEGG" id="upl:DSM104440_00244"/>
<dbReference type="AlphaFoldDB" id="A0A6M4H1X8"/>
<gene>
    <name evidence="2" type="ORF">DSM104440_00244</name>
</gene>
<proteinExistence type="predicted"/>
<dbReference type="PROSITE" id="PS51257">
    <property type="entry name" value="PROKAR_LIPOPROTEIN"/>
    <property type="match status" value="1"/>
</dbReference>
<dbReference type="InParanoid" id="A0A6M4H1X8"/>
<keyword evidence="1" id="KW-0732">Signal</keyword>
<feature type="chain" id="PRO_5026660313" evidence="1">
    <location>
        <begin position="27"/>
        <end position="115"/>
    </location>
</feature>
<evidence type="ECO:0000313" key="2">
    <source>
        <dbReference type="EMBL" id="QJR13460.1"/>
    </source>
</evidence>
<keyword evidence="3" id="KW-1185">Reference proteome</keyword>
<dbReference type="Proteomes" id="UP000503096">
    <property type="component" value="Chromosome"/>
</dbReference>
<organism evidence="2 3">
    <name type="scientific">Usitatibacter palustris</name>
    <dbReference type="NCBI Taxonomy" id="2732487"/>
    <lineage>
        <taxon>Bacteria</taxon>
        <taxon>Pseudomonadati</taxon>
        <taxon>Pseudomonadota</taxon>
        <taxon>Betaproteobacteria</taxon>
        <taxon>Nitrosomonadales</taxon>
        <taxon>Usitatibacteraceae</taxon>
        <taxon>Usitatibacter</taxon>
    </lineage>
</organism>
<evidence type="ECO:0000256" key="1">
    <source>
        <dbReference type="SAM" id="SignalP"/>
    </source>
</evidence>
<reference evidence="2 3" key="1">
    <citation type="submission" date="2020-04" db="EMBL/GenBank/DDBJ databases">
        <title>Usitatibacter rugosus gen. nov., sp. nov. and Usitatibacter palustris sp. nov., novel members of Usitatibacteraceae fam. nov. within the order Nitrosomonadales isolated from soil.</title>
        <authorList>
            <person name="Huber K.J."/>
            <person name="Neumann-Schaal M."/>
            <person name="Geppert A."/>
            <person name="Luckner M."/>
            <person name="Wanner G."/>
            <person name="Overmann J."/>
        </authorList>
    </citation>
    <scope>NUCLEOTIDE SEQUENCE [LARGE SCALE GENOMIC DNA]</scope>
    <source>
        <strain evidence="2 3">Swamp67</strain>
    </source>
</reference>
<evidence type="ECO:0000313" key="3">
    <source>
        <dbReference type="Proteomes" id="UP000503096"/>
    </source>
</evidence>
<dbReference type="EMBL" id="CP053073">
    <property type="protein sequence ID" value="QJR13460.1"/>
    <property type="molecule type" value="Genomic_DNA"/>
</dbReference>
<dbReference type="RefSeq" id="WP_171160029.1">
    <property type="nucleotide sequence ID" value="NZ_CP053073.1"/>
</dbReference>
<protein>
    <submittedName>
        <fullName evidence="2">Uncharacterized protein</fullName>
    </submittedName>
</protein>
<sequence>MRFTRIAVTMVAAFALSGCGTLTSFLDGFNTTDTAPAPVSSSASEEAAIVGQVVYIETVKPLTNDEAKTRTTTSADQLLDVRTDNGALRTVIQETLGGVRVGDRVRLAEGRAYRY</sequence>